<reference evidence="3" key="2">
    <citation type="submission" date="2021-12" db="EMBL/GenBank/DDBJ databases">
        <title>Resequencing data analysis of finger millet.</title>
        <authorList>
            <person name="Hatakeyama M."/>
            <person name="Aluri S."/>
            <person name="Balachadran M.T."/>
            <person name="Sivarajan S.R."/>
            <person name="Poveda L."/>
            <person name="Shimizu-Inatsugi R."/>
            <person name="Schlapbach R."/>
            <person name="Sreeman S.M."/>
            <person name="Shimizu K.K."/>
        </authorList>
    </citation>
    <scope>NUCLEOTIDE SEQUENCE</scope>
</reference>
<evidence type="ECO:0000256" key="1">
    <source>
        <dbReference type="SAM" id="MobiDB-lite"/>
    </source>
</evidence>
<dbReference type="SUPFAM" id="SSF52402">
    <property type="entry name" value="Adenine nucleotide alpha hydrolases-like"/>
    <property type="match status" value="1"/>
</dbReference>
<accession>A0AAV5ELR5</accession>
<keyword evidence="4" id="KW-1185">Reference proteome</keyword>
<dbReference type="Pfam" id="PF00582">
    <property type="entry name" value="Usp"/>
    <property type="match status" value="1"/>
</dbReference>
<dbReference type="AlphaFoldDB" id="A0AAV5ELR5"/>
<comment type="caution">
    <text evidence="3">The sequence shown here is derived from an EMBL/GenBank/DDBJ whole genome shotgun (WGS) entry which is preliminary data.</text>
</comment>
<dbReference type="EMBL" id="BQKI01000076">
    <property type="protein sequence ID" value="GJN23303.1"/>
    <property type="molecule type" value="Genomic_DNA"/>
</dbReference>
<organism evidence="3 4">
    <name type="scientific">Eleusine coracana subsp. coracana</name>
    <dbReference type="NCBI Taxonomy" id="191504"/>
    <lineage>
        <taxon>Eukaryota</taxon>
        <taxon>Viridiplantae</taxon>
        <taxon>Streptophyta</taxon>
        <taxon>Embryophyta</taxon>
        <taxon>Tracheophyta</taxon>
        <taxon>Spermatophyta</taxon>
        <taxon>Magnoliopsida</taxon>
        <taxon>Liliopsida</taxon>
        <taxon>Poales</taxon>
        <taxon>Poaceae</taxon>
        <taxon>PACMAD clade</taxon>
        <taxon>Chloridoideae</taxon>
        <taxon>Cynodonteae</taxon>
        <taxon>Eleusininae</taxon>
        <taxon>Eleusine</taxon>
    </lineage>
</organism>
<dbReference type="Gene3D" id="3.40.50.12370">
    <property type="match status" value="1"/>
</dbReference>
<evidence type="ECO:0000313" key="3">
    <source>
        <dbReference type="EMBL" id="GJN23303.1"/>
    </source>
</evidence>
<proteinExistence type="predicted"/>
<feature type="compositionally biased region" description="Low complexity" evidence="1">
    <location>
        <begin position="1"/>
        <end position="11"/>
    </location>
</feature>
<feature type="region of interest" description="Disordered" evidence="1">
    <location>
        <begin position="1"/>
        <end position="27"/>
    </location>
</feature>
<feature type="domain" description="UspA" evidence="2">
    <location>
        <begin position="31"/>
        <end position="86"/>
    </location>
</feature>
<dbReference type="Proteomes" id="UP001054889">
    <property type="component" value="Unassembled WGS sequence"/>
</dbReference>
<name>A0AAV5ELR5_ELECO</name>
<reference evidence="3" key="1">
    <citation type="journal article" date="2018" name="DNA Res.">
        <title>Multiple hybrid de novo genome assembly of finger millet, an orphan allotetraploid crop.</title>
        <authorList>
            <person name="Hatakeyama M."/>
            <person name="Aluri S."/>
            <person name="Balachadran M.T."/>
            <person name="Sivarajan S.R."/>
            <person name="Patrignani A."/>
            <person name="Gruter S."/>
            <person name="Poveda L."/>
            <person name="Shimizu-Inatsugi R."/>
            <person name="Baeten J."/>
            <person name="Francoijs K.J."/>
            <person name="Nataraja K.N."/>
            <person name="Reddy Y.A.N."/>
            <person name="Phadnis S."/>
            <person name="Ravikumar R.L."/>
            <person name="Schlapbach R."/>
            <person name="Sreeman S.M."/>
            <person name="Shimizu K.K."/>
        </authorList>
    </citation>
    <scope>NUCLEOTIDE SEQUENCE</scope>
</reference>
<dbReference type="InterPro" id="IPR006016">
    <property type="entry name" value="UspA"/>
</dbReference>
<sequence>MDETAASRGTLLGAGGAAGEQAAERKPRGLKVVVAVDASEESLHALSWAVDNVVRPNPTAALLIIHAQQDAEHLAYPLAAQGTKRSTTVPSRNARRY</sequence>
<evidence type="ECO:0000259" key="2">
    <source>
        <dbReference type="Pfam" id="PF00582"/>
    </source>
</evidence>
<protein>
    <recommendedName>
        <fullName evidence="2">UspA domain-containing protein</fullName>
    </recommendedName>
</protein>
<evidence type="ECO:0000313" key="4">
    <source>
        <dbReference type="Proteomes" id="UP001054889"/>
    </source>
</evidence>
<gene>
    <name evidence="3" type="primary">gb10939</name>
    <name evidence="3" type="ORF">PR202_gb10939</name>
</gene>